<evidence type="ECO:0000313" key="2">
    <source>
        <dbReference type="Proteomes" id="UP000647241"/>
    </source>
</evidence>
<dbReference type="AlphaFoldDB" id="A0A917H8W0"/>
<reference evidence="1" key="2">
    <citation type="submission" date="2020-09" db="EMBL/GenBank/DDBJ databases">
        <authorList>
            <person name="Sun Q."/>
            <person name="Zhou Y."/>
        </authorList>
    </citation>
    <scope>NUCLEOTIDE SEQUENCE</scope>
    <source>
        <strain evidence="1">CGMCC 1.12997</strain>
    </source>
</reference>
<name>A0A917H8W0_9BACT</name>
<evidence type="ECO:0000313" key="1">
    <source>
        <dbReference type="EMBL" id="GGG71268.1"/>
    </source>
</evidence>
<reference evidence="1" key="1">
    <citation type="journal article" date="2014" name="Int. J. Syst. Evol. Microbiol.">
        <title>Complete genome sequence of Corynebacterium casei LMG S-19264T (=DSM 44701T), isolated from a smear-ripened cheese.</title>
        <authorList>
            <consortium name="US DOE Joint Genome Institute (JGI-PGF)"/>
            <person name="Walter F."/>
            <person name="Albersmeier A."/>
            <person name="Kalinowski J."/>
            <person name="Ruckert C."/>
        </authorList>
    </citation>
    <scope>NUCLEOTIDE SEQUENCE</scope>
    <source>
        <strain evidence="1">CGMCC 1.12997</strain>
    </source>
</reference>
<accession>A0A917H8W0</accession>
<gene>
    <name evidence="1" type="ORF">GCM10011585_11880</name>
</gene>
<protein>
    <submittedName>
        <fullName evidence="1">Uncharacterized protein</fullName>
    </submittedName>
</protein>
<comment type="caution">
    <text evidence="1">The sequence shown here is derived from an EMBL/GenBank/DDBJ whole genome shotgun (WGS) entry which is preliminary data.</text>
</comment>
<dbReference type="EMBL" id="BMGT01000002">
    <property type="protein sequence ID" value="GGG71268.1"/>
    <property type="molecule type" value="Genomic_DNA"/>
</dbReference>
<keyword evidence="2" id="KW-1185">Reference proteome</keyword>
<sequence length="162" mass="16423">MDGVCVFGHLGDGREIAVARVDEDLFDGRLVVGFGFGFVGFGQVVADDLEAVEEKASLFHREVVAGYALQDFGDGGEDGAAVFERGQLELGPGAAVASFVGGAEGGVMVVAEVFAAERGAAATVAVDEDVAAAVAFGWILRGLDGGVDGLVCHGVPPPILKS</sequence>
<dbReference type="Proteomes" id="UP000647241">
    <property type="component" value="Unassembled WGS sequence"/>
</dbReference>
<proteinExistence type="predicted"/>
<organism evidence="1 2">
    <name type="scientific">Edaphobacter dinghuensis</name>
    <dbReference type="NCBI Taxonomy" id="1560005"/>
    <lineage>
        <taxon>Bacteria</taxon>
        <taxon>Pseudomonadati</taxon>
        <taxon>Acidobacteriota</taxon>
        <taxon>Terriglobia</taxon>
        <taxon>Terriglobales</taxon>
        <taxon>Acidobacteriaceae</taxon>
        <taxon>Edaphobacter</taxon>
    </lineage>
</organism>